<dbReference type="SMART" id="SM00330">
    <property type="entry name" value="PIPKc"/>
    <property type="match status" value="1"/>
</dbReference>
<accession>A0A2U9BS81</accession>
<dbReference type="InterPro" id="IPR027484">
    <property type="entry name" value="PInositol-4-P-5-kinase_N"/>
</dbReference>
<dbReference type="InterPro" id="IPR023610">
    <property type="entry name" value="PInositol-4/5-P-5/4-kinase"/>
</dbReference>
<dbReference type="PANTHER" id="PTHR23086">
    <property type="entry name" value="PHOSPHATIDYLINOSITOL-4-PHOSPHATE 5-KINASE"/>
    <property type="match status" value="1"/>
</dbReference>
<evidence type="ECO:0000313" key="3">
    <source>
        <dbReference type="EMBL" id="AWP07045.1"/>
    </source>
</evidence>
<reference evidence="3 4" key="1">
    <citation type="submission" date="2017-12" db="EMBL/GenBank/DDBJ databases">
        <title>Integrating genomic resources of turbot (Scophthalmus maximus) in depth evaluation of genetic and physical mapping variation across individuals.</title>
        <authorList>
            <person name="Martinez P."/>
        </authorList>
    </citation>
    <scope>NUCLEOTIDE SEQUENCE [LARGE SCALE GENOMIC DNA]</scope>
</reference>
<dbReference type="AlphaFoldDB" id="A0A2U9BS81"/>
<name>A0A2U9BS81_SCOMX</name>
<keyword evidence="4" id="KW-1185">Reference proteome</keyword>
<evidence type="ECO:0000256" key="1">
    <source>
        <dbReference type="PROSITE-ProRule" id="PRU00781"/>
    </source>
</evidence>
<dbReference type="GO" id="GO:0046854">
    <property type="term" value="P:phosphatidylinositol phosphate biosynthetic process"/>
    <property type="evidence" value="ECO:0007669"/>
    <property type="project" value="TreeGrafter"/>
</dbReference>
<dbReference type="Proteomes" id="UP000246464">
    <property type="component" value="Chromosome 9"/>
</dbReference>
<gene>
    <name evidence="3" type="ORF">SMAX5B_022051</name>
</gene>
<dbReference type="EMBL" id="CP026251">
    <property type="protein sequence ID" value="AWP07045.1"/>
    <property type="molecule type" value="Genomic_DNA"/>
</dbReference>
<dbReference type="PANTHER" id="PTHR23086:SF46">
    <property type="entry name" value="PHOSPHATIDYLINOSITOL 4-PHOSPHATE 5-KINASE-LIKE PROTEIN 1"/>
    <property type="match status" value="1"/>
</dbReference>
<dbReference type="Pfam" id="PF01504">
    <property type="entry name" value="PIP5K"/>
    <property type="match status" value="1"/>
</dbReference>
<dbReference type="GO" id="GO:0005524">
    <property type="term" value="F:ATP binding"/>
    <property type="evidence" value="ECO:0007669"/>
    <property type="project" value="UniProtKB-UniRule"/>
</dbReference>
<organism evidence="3 4">
    <name type="scientific">Scophthalmus maximus</name>
    <name type="common">Turbot</name>
    <name type="synonym">Psetta maxima</name>
    <dbReference type="NCBI Taxonomy" id="52904"/>
    <lineage>
        <taxon>Eukaryota</taxon>
        <taxon>Metazoa</taxon>
        <taxon>Chordata</taxon>
        <taxon>Craniata</taxon>
        <taxon>Vertebrata</taxon>
        <taxon>Euteleostomi</taxon>
        <taxon>Actinopterygii</taxon>
        <taxon>Neopterygii</taxon>
        <taxon>Teleostei</taxon>
        <taxon>Neoteleostei</taxon>
        <taxon>Acanthomorphata</taxon>
        <taxon>Carangaria</taxon>
        <taxon>Pleuronectiformes</taxon>
        <taxon>Pleuronectoidei</taxon>
        <taxon>Scophthalmidae</taxon>
        <taxon>Scophthalmus</taxon>
    </lineage>
</organism>
<dbReference type="GO" id="GO:0005886">
    <property type="term" value="C:plasma membrane"/>
    <property type="evidence" value="ECO:0007669"/>
    <property type="project" value="TreeGrafter"/>
</dbReference>
<proteinExistence type="predicted"/>
<protein>
    <submittedName>
        <fullName evidence="3">Putative phosphatidylinositol 4-phosphate 5-kinase-like protein 1</fullName>
    </submittedName>
</protein>
<evidence type="ECO:0000259" key="2">
    <source>
        <dbReference type="PROSITE" id="PS51455"/>
    </source>
</evidence>
<feature type="domain" description="PIPK" evidence="2">
    <location>
        <begin position="23"/>
        <end position="447"/>
    </location>
</feature>
<keyword evidence="1" id="KW-0808">Transferase</keyword>
<dbReference type="PROSITE" id="PS51455">
    <property type="entry name" value="PIPK"/>
    <property type="match status" value="1"/>
</dbReference>
<dbReference type="SUPFAM" id="SSF56104">
    <property type="entry name" value="SAICAR synthase-like"/>
    <property type="match status" value="1"/>
</dbReference>
<dbReference type="Gene3D" id="3.30.810.10">
    <property type="entry name" value="2-Layer Sandwich"/>
    <property type="match status" value="1"/>
</dbReference>
<dbReference type="STRING" id="52904.ENSSMAP00000020909"/>
<dbReference type="InterPro" id="IPR027483">
    <property type="entry name" value="PInositol-4-P-4/5-kinase_C_sf"/>
</dbReference>
<dbReference type="GO" id="GO:0016308">
    <property type="term" value="F:1-phosphatidylinositol-4-phosphate 5-kinase activity"/>
    <property type="evidence" value="ECO:0007669"/>
    <property type="project" value="TreeGrafter"/>
</dbReference>
<dbReference type="InterPro" id="IPR002498">
    <property type="entry name" value="PInositol-4-P-4/5-kinase_core"/>
</dbReference>
<keyword evidence="1" id="KW-0067">ATP-binding</keyword>
<sequence>MARKKAAGTPRAARRRVWWHLRQRWRMLGVFEINPDHELYHLTSMIKEGMHAAIRASMDTPAEAWVLLKLSHLNFQGYFLIPTFQGFEIQTFAAPVFAKLRSSLDITEEEYINSVCIDGCYLQFVSNSKSKADFFVTNDKRFFLKTQSRREVRFLLSNLQAYMGHLEKYPHSLMVRFLGVHRIVIPNQIKKYFILMQSVFYPDERINIRYDIKGCEVGRWTNPDTGGKQIIKVLKDNNFEGQHIALGQGKSWFADQVKVDAAFLQELNVLDYSLLLAQQPLHQDELEGKHSLANIVVRAQKSLDLDVSPTESYPPTLPLLSETQGEIVPDTPDCGSGQPHAAAEHTSEGIPLQEINCFTKETRNDSVMQDFHQHHHRLLLNCKNAIHVVDGPDRRYFVGIIDIFTVYNWKKRLENLWKSLRYPGRAFSTVRPAVYSRRFCQWLQDHSQ</sequence>
<dbReference type="Gene3D" id="3.30.800.10">
    <property type="entry name" value="Phosphatidylinositol Phosphate Kinase II Beta"/>
    <property type="match status" value="1"/>
</dbReference>
<keyword evidence="1 3" id="KW-0418">Kinase</keyword>
<keyword evidence="1" id="KW-0547">Nucleotide-binding</keyword>
<evidence type="ECO:0000313" key="4">
    <source>
        <dbReference type="Proteomes" id="UP000246464"/>
    </source>
</evidence>